<dbReference type="Pfam" id="PF02520">
    <property type="entry name" value="ANIS5_cation-bd"/>
    <property type="match status" value="1"/>
</dbReference>
<dbReference type="PANTHER" id="PTHR21593:SF17">
    <property type="entry name" value="SXP_RAL-2 FAMILY PROTEIN ANI S 5-LIKE CATION-BINDING DOMAIN-CONTAINING PROTEIN"/>
    <property type="match status" value="1"/>
</dbReference>
<evidence type="ECO:0000256" key="1">
    <source>
        <dbReference type="SAM" id="MobiDB-lite"/>
    </source>
</evidence>
<feature type="region of interest" description="Disordered" evidence="1">
    <location>
        <begin position="149"/>
        <end position="172"/>
    </location>
</feature>
<feature type="compositionally biased region" description="Basic and acidic residues" evidence="1">
    <location>
        <begin position="152"/>
        <end position="164"/>
    </location>
</feature>
<keyword evidence="5" id="KW-1185">Reference proteome</keyword>
<evidence type="ECO:0000259" key="3">
    <source>
        <dbReference type="Pfam" id="PF02520"/>
    </source>
</evidence>
<dbReference type="PANTHER" id="PTHR21593">
    <property type="entry name" value="PRION-LIKE- Q/N-RICH -DOMAIN-BEARING PROTEIN PROTEIN"/>
    <property type="match status" value="1"/>
</dbReference>
<dbReference type="InterPro" id="IPR052823">
    <property type="entry name" value="SXP/RAL-2_related"/>
</dbReference>
<dbReference type="Proteomes" id="UP000005237">
    <property type="component" value="Unassembled WGS sequence"/>
</dbReference>
<organism evidence="4 5">
    <name type="scientific">Caenorhabditis japonica</name>
    <dbReference type="NCBI Taxonomy" id="281687"/>
    <lineage>
        <taxon>Eukaryota</taxon>
        <taxon>Metazoa</taxon>
        <taxon>Ecdysozoa</taxon>
        <taxon>Nematoda</taxon>
        <taxon>Chromadorea</taxon>
        <taxon>Rhabditida</taxon>
        <taxon>Rhabditina</taxon>
        <taxon>Rhabditomorpha</taxon>
        <taxon>Rhabditoidea</taxon>
        <taxon>Rhabditidae</taxon>
        <taxon>Peloderinae</taxon>
        <taxon>Caenorhabditis</taxon>
    </lineage>
</organism>
<dbReference type="OMA" id="HQKGNEP"/>
<feature type="chain" id="PRO_5035747412" evidence="2">
    <location>
        <begin position="21"/>
        <end position="172"/>
    </location>
</feature>
<feature type="signal peptide" evidence="2">
    <location>
        <begin position="1"/>
        <end position="20"/>
    </location>
</feature>
<evidence type="ECO:0000313" key="4">
    <source>
        <dbReference type="EnsemblMetazoa" id="CJA13701.1"/>
    </source>
</evidence>
<name>A0A8R1DVH0_CAEJA</name>
<evidence type="ECO:0000256" key="2">
    <source>
        <dbReference type="SAM" id="SignalP"/>
    </source>
</evidence>
<accession>A0A8R1DVH0</accession>
<dbReference type="EnsemblMetazoa" id="CJA13701.1">
    <property type="protein sequence ID" value="CJA13701.1"/>
    <property type="gene ID" value="WBGene00132905"/>
</dbReference>
<evidence type="ECO:0000313" key="5">
    <source>
        <dbReference type="Proteomes" id="UP000005237"/>
    </source>
</evidence>
<dbReference type="AlphaFoldDB" id="A0A8R1DVH0"/>
<proteinExistence type="predicted"/>
<reference evidence="5" key="1">
    <citation type="submission" date="2010-08" db="EMBL/GenBank/DDBJ databases">
        <authorList>
            <consortium name="Caenorhabditis japonica Sequencing Consortium"/>
            <person name="Wilson R.K."/>
        </authorList>
    </citation>
    <scope>NUCLEOTIDE SEQUENCE [LARGE SCALE GENOMIC DNA]</scope>
    <source>
        <strain evidence="5">DF5081</strain>
    </source>
</reference>
<sequence length="172" mass="19867">MYLRTSILLAVCLLSVAVDSKHKHHHQKGNEPEFIKNLTNSQRSSFFGISKNPGISFQQKEDKLVKWAEENNLTEQYAEFSKNLTIHKEEVSKNVSAVIDRLAAAKTEVDKINSDKSLTKIQRELKIDELKQTYPQEVPTLFYIGHFFENPKGNETRGEKEERRGGRKNKHQ</sequence>
<protein>
    <submittedName>
        <fullName evidence="4">DUF148 domain-containing protein</fullName>
    </submittedName>
</protein>
<feature type="domain" description="SXP/RAL-2 family protein Ani s 5-like cation-binding" evidence="3">
    <location>
        <begin position="42"/>
        <end position="146"/>
    </location>
</feature>
<keyword evidence="2" id="KW-0732">Signal</keyword>
<reference evidence="4" key="2">
    <citation type="submission" date="2022-06" db="UniProtKB">
        <authorList>
            <consortium name="EnsemblMetazoa"/>
        </authorList>
    </citation>
    <scope>IDENTIFICATION</scope>
    <source>
        <strain evidence="4">DF5081</strain>
    </source>
</reference>
<dbReference type="InterPro" id="IPR003677">
    <property type="entry name" value="ANIS5_cation-bd"/>
</dbReference>